<feature type="region of interest" description="Disordered" evidence="1">
    <location>
        <begin position="659"/>
        <end position="754"/>
    </location>
</feature>
<feature type="compositionally biased region" description="Basic and acidic residues" evidence="1">
    <location>
        <begin position="1"/>
        <end position="13"/>
    </location>
</feature>
<proteinExistence type="predicted"/>
<feature type="compositionally biased region" description="Polar residues" evidence="1">
    <location>
        <begin position="188"/>
        <end position="198"/>
    </location>
</feature>
<dbReference type="Proteomes" id="UP001287286">
    <property type="component" value="Unassembled WGS sequence"/>
</dbReference>
<comment type="caution">
    <text evidence="2">The sequence shown here is derived from an EMBL/GenBank/DDBJ whole genome shotgun (WGS) entry which is preliminary data.</text>
</comment>
<reference evidence="2 3" key="1">
    <citation type="journal article" date="2024" name="Microbiol. Resour. Announc.">
        <title>Genome annotations for the ascomycete fungi Trichoderma harzianum, Trichoderma aggressivum, and Purpureocillium lilacinum.</title>
        <authorList>
            <person name="Beijen E.P.W."/>
            <person name="Ohm R.A."/>
        </authorList>
    </citation>
    <scope>NUCLEOTIDE SEQUENCE [LARGE SCALE GENOMIC DNA]</scope>
    <source>
        <strain evidence="2 3">CBS 150709</strain>
    </source>
</reference>
<feature type="region of interest" description="Disordered" evidence="1">
    <location>
        <begin position="831"/>
        <end position="885"/>
    </location>
</feature>
<feature type="compositionally biased region" description="Basic and acidic residues" evidence="1">
    <location>
        <begin position="285"/>
        <end position="301"/>
    </location>
</feature>
<feature type="compositionally biased region" description="Gly residues" evidence="1">
    <location>
        <begin position="308"/>
        <end position="382"/>
    </location>
</feature>
<keyword evidence="3" id="KW-1185">Reference proteome</keyword>
<protein>
    <submittedName>
        <fullName evidence="2">Uncharacterized protein</fullName>
    </submittedName>
</protein>
<feature type="compositionally biased region" description="Basic and acidic residues" evidence="1">
    <location>
        <begin position="26"/>
        <end position="35"/>
    </location>
</feature>
<feature type="region of interest" description="Disordered" evidence="1">
    <location>
        <begin position="92"/>
        <end position="463"/>
    </location>
</feature>
<accession>A0ABR0BDL7</accession>
<feature type="compositionally biased region" description="Polar residues" evidence="1">
    <location>
        <begin position="660"/>
        <end position="673"/>
    </location>
</feature>
<organism evidence="2 3">
    <name type="scientific">Purpureocillium lilacinum</name>
    <name type="common">Paecilomyces lilacinus</name>
    <dbReference type="NCBI Taxonomy" id="33203"/>
    <lineage>
        <taxon>Eukaryota</taxon>
        <taxon>Fungi</taxon>
        <taxon>Dikarya</taxon>
        <taxon>Ascomycota</taxon>
        <taxon>Pezizomycotina</taxon>
        <taxon>Sordariomycetes</taxon>
        <taxon>Hypocreomycetidae</taxon>
        <taxon>Hypocreales</taxon>
        <taxon>Ophiocordycipitaceae</taxon>
        <taxon>Purpureocillium</taxon>
    </lineage>
</organism>
<evidence type="ECO:0000313" key="3">
    <source>
        <dbReference type="Proteomes" id="UP001287286"/>
    </source>
</evidence>
<evidence type="ECO:0000313" key="2">
    <source>
        <dbReference type="EMBL" id="KAK4070019.1"/>
    </source>
</evidence>
<feature type="compositionally biased region" description="Pro residues" evidence="1">
    <location>
        <begin position="714"/>
        <end position="724"/>
    </location>
</feature>
<feature type="compositionally biased region" description="Basic and acidic residues" evidence="1">
    <location>
        <begin position="265"/>
        <end position="278"/>
    </location>
</feature>
<feature type="region of interest" description="Disordered" evidence="1">
    <location>
        <begin position="1"/>
        <end position="35"/>
    </location>
</feature>
<feature type="compositionally biased region" description="Pro residues" evidence="1">
    <location>
        <begin position="414"/>
        <end position="425"/>
    </location>
</feature>
<feature type="compositionally biased region" description="Low complexity" evidence="1">
    <location>
        <begin position="162"/>
        <end position="184"/>
    </location>
</feature>
<feature type="compositionally biased region" description="Basic and acidic residues" evidence="1">
    <location>
        <begin position="131"/>
        <end position="141"/>
    </location>
</feature>
<gene>
    <name evidence="2" type="ORF">Purlil1_13584</name>
</gene>
<sequence>MSQANVKKDELQRQARQLQRYHRSKVIGEEQKAQVTPEDLKLAQRIDPDYERKAAKGEVDYLAKFSKPKDFKSFLERFRKEGKEYLGHEVSAAAASATADRPSAASGPSATPPAKSRGIFGKVTDYLAGVEQKDEEAKAPRAESAATSGSSLEPESRGKGKAPLAGAASATSTPTPEARSAPAPISTPAETGGNSPPSATAVGKNAGSDKNPSGGGSDSKTPKREPSGEPGSAGNPIPVSSQSPEPRGGPHNPISLPPTASPEPRGPREAGRSGRPEIKDEDQSDHEREDGADDSGRRSDSDDPDSGDPGGPGGAGSGAGSGAGAAAGAGASGGGLGGDSSAGNGGSSGTGSGAGGTSGAGEGGTSGAGEGGTSGAGVGGGNPAEDPSRDGGDPAVGDGSNNGLAAAQDHVSPPTSPRPRSPPPRGAAGANVNTSSPSSPGVPPTDDLGNSEEEPAFEEVRGEPCDTFNPMEWEWMHPADSRGFMPRPPFFYRGTGPGKHGIEDDRIHGFRKFPHYWYQLPDSERSNKEVWCHFRGKVKKGGLAFEIPGHPRGRIEIFSPSNLRVVDETFRRKTDRAAPEVPYGNALHLRRRTEAPNEIAYADSKGRKCGDTFLIWHKREPKAQVLTEEWFPLNEVRPQLGAAVVKTFLERPEWNLPALESTTRPRANRSASDGQPFERAQSVPGSAGPAMQRSTASRGTRFASAPPQAIGYGAPPPAPRPRPAVPASQPSLQPRRTAYPASQRHPQPPRATRLPTQAAFQPPVNPYYQESLQPFQPLYQPLQPFQPLYQSQQPLTQPFLQYPSGWNEDPTPPPQQPQLQQGRWVLVPPEGMEPAYREPSQQPAAAVTRRTRNSATPARTFNHGRPTPPRDPMDEFLNFDQETVG</sequence>
<feature type="compositionally biased region" description="Low complexity" evidence="1">
    <location>
        <begin position="92"/>
        <end position="116"/>
    </location>
</feature>
<evidence type="ECO:0000256" key="1">
    <source>
        <dbReference type="SAM" id="MobiDB-lite"/>
    </source>
</evidence>
<name>A0ABR0BDL7_PURLI</name>
<dbReference type="EMBL" id="JAWRVI010000250">
    <property type="protein sequence ID" value="KAK4070019.1"/>
    <property type="molecule type" value="Genomic_DNA"/>
</dbReference>